<dbReference type="KEGG" id="bpro:PMF13cell1_03820"/>
<organism evidence="4 5">
    <name type="scientific">Blautia producta</name>
    <dbReference type="NCBI Taxonomy" id="33035"/>
    <lineage>
        <taxon>Bacteria</taxon>
        <taxon>Bacillati</taxon>
        <taxon>Bacillota</taxon>
        <taxon>Clostridia</taxon>
        <taxon>Lachnospirales</taxon>
        <taxon>Lachnospiraceae</taxon>
        <taxon>Blautia</taxon>
    </lineage>
</organism>
<dbReference type="InterPro" id="IPR038601">
    <property type="entry name" value="MttB-like_sf"/>
</dbReference>
<dbReference type="InterPro" id="IPR010426">
    <property type="entry name" value="MTTB_MeTrfase"/>
</dbReference>
<dbReference type="Gene3D" id="3.20.20.480">
    <property type="entry name" value="Trimethylamine methyltransferase-like"/>
    <property type="match status" value="1"/>
</dbReference>
<dbReference type="RefSeq" id="WP_130181736.1">
    <property type="nucleotide sequence ID" value="NZ_CP035945.1"/>
</dbReference>
<proteinExistence type="inferred from homology"/>
<dbReference type="Proteomes" id="UP000289794">
    <property type="component" value="Chromosome"/>
</dbReference>
<evidence type="ECO:0000313" key="5">
    <source>
        <dbReference type="Proteomes" id="UP000289794"/>
    </source>
</evidence>
<gene>
    <name evidence="4" type="ORF">PMF13cell1_03820</name>
</gene>
<keyword evidence="2" id="KW-0489">Methyltransferase</keyword>
<dbReference type="GO" id="GO:0015948">
    <property type="term" value="P:methanogenesis"/>
    <property type="evidence" value="ECO:0007669"/>
    <property type="project" value="InterPro"/>
</dbReference>
<dbReference type="GO" id="GO:0008168">
    <property type="term" value="F:methyltransferase activity"/>
    <property type="evidence" value="ECO:0007669"/>
    <property type="project" value="UniProtKB-KW"/>
</dbReference>
<accession>A0A4P6LZS9</accession>
<evidence type="ECO:0008006" key="6">
    <source>
        <dbReference type="Google" id="ProtNLM"/>
    </source>
</evidence>
<keyword evidence="3" id="KW-0808">Transferase</keyword>
<dbReference type="EMBL" id="CP035945">
    <property type="protein sequence ID" value="QBE98254.1"/>
    <property type="molecule type" value="Genomic_DNA"/>
</dbReference>
<sequence>MELEKFFFTQEDADFIHEQSLKVLAETGCVFDDAKAIEIFKKNGAKIDGVTVYFTKELVDKALSTVVDSFEIYRPDGTLYSMGRGSKTMCTAGSPPYILDENKFRFAVMDDYVNICKLVQTSDCLDMTHLNLCDVYDIDRNERVYHMMAALLKYTTLPVSITALMTAKEDTGMIASHLIDMVSQFTGVEKGHVLIGCVSPISPLAYIKEALDALYVYCERNQPIQLATCSLPVLTSQASLLGTVIQNNAELLAAITLIQLMKPGLPVFYGNTSTSTNLRKVSMSLGSSETALISLATAKMAKYYHMPFRASGALNDAIDIDYQAGAESALNLMCGTLSDVDLVYFAAGMLSGFNVTSLEKYVVDEQLIKMVKRLYKGIAIDKTKDYTSGIQAVGPRGSFLKGRTPKEYRAEHFVPDIFVKQDYKSWESEGSISVKEKASQVVKHRLADYKAPDISAEQLAIIEKYL</sequence>
<evidence type="ECO:0000256" key="3">
    <source>
        <dbReference type="ARBA" id="ARBA00022679"/>
    </source>
</evidence>
<dbReference type="AlphaFoldDB" id="A0A4P6LZS9"/>
<dbReference type="Pfam" id="PF06253">
    <property type="entry name" value="MTTB"/>
    <property type="match status" value="1"/>
</dbReference>
<evidence type="ECO:0000313" key="4">
    <source>
        <dbReference type="EMBL" id="QBE98254.1"/>
    </source>
</evidence>
<protein>
    <recommendedName>
        <fullName evidence="6">Trimethylamine methyltransferase</fullName>
    </recommendedName>
</protein>
<evidence type="ECO:0000256" key="2">
    <source>
        <dbReference type="ARBA" id="ARBA00022603"/>
    </source>
</evidence>
<dbReference type="GO" id="GO:0032259">
    <property type="term" value="P:methylation"/>
    <property type="evidence" value="ECO:0007669"/>
    <property type="project" value="UniProtKB-KW"/>
</dbReference>
<reference evidence="4 5" key="1">
    <citation type="submission" date="2019-01" db="EMBL/GenBank/DDBJ databases">
        <title>PMF-metabolizing Aryl O-demethylase.</title>
        <authorList>
            <person name="Kim M."/>
        </authorList>
    </citation>
    <scope>NUCLEOTIDE SEQUENCE [LARGE SCALE GENOMIC DNA]</scope>
    <source>
        <strain evidence="4 5">PMF1</strain>
    </source>
</reference>
<comment type="similarity">
    <text evidence="1">Belongs to the trimethylamine methyltransferase family.</text>
</comment>
<evidence type="ECO:0000256" key="1">
    <source>
        <dbReference type="ARBA" id="ARBA00007137"/>
    </source>
</evidence>
<name>A0A4P6LZS9_9FIRM</name>